<dbReference type="Pfam" id="PF07813">
    <property type="entry name" value="LTXXQ"/>
    <property type="match status" value="1"/>
</dbReference>
<accession>A0A1L3M005</accession>
<dbReference type="OrthoDB" id="8277545at2"/>
<geneLocation type="plasmid" evidence="1 2">
    <name>C</name>
</geneLocation>
<dbReference type="EMBL" id="CP013110">
    <property type="protein sequence ID" value="APG95661.1"/>
    <property type="molecule type" value="Genomic_DNA"/>
</dbReference>
<evidence type="ECO:0000313" key="2">
    <source>
        <dbReference type="Proteomes" id="UP000182306"/>
    </source>
</evidence>
<dbReference type="CDD" id="cd09916">
    <property type="entry name" value="CpxP_like"/>
    <property type="match status" value="1"/>
</dbReference>
<dbReference type="Gene3D" id="1.20.120.1490">
    <property type="match status" value="1"/>
</dbReference>
<gene>
    <name evidence="1" type="ORF">SAMCFNEI73_pC1962</name>
</gene>
<keyword evidence="1" id="KW-0614">Plasmid</keyword>
<dbReference type="AlphaFoldDB" id="A0A1L3M005"/>
<proteinExistence type="predicted"/>
<dbReference type="GO" id="GO:0042597">
    <property type="term" value="C:periplasmic space"/>
    <property type="evidence" value="ECO:0007669"/>
    <property type="project" value="InterPro"/>
</dbReference>
<dbReference type="KEGG" id="same:SAMCFNEI73_pC1962"/>
<dbReference type="InterPro" id="IPR012899">
    <property type="entry name" value="LTXXQ"/>
</dbReference>
<keyword evidence="2" id="KW-1185">Reference proteome</keyword>
<reference evidence="1 2" key="1">
    <citation type="submission" date="2015-10" db="EMBL/GenBank/DDBJ databases">
        <title>Genomic differences between typical nodule nitrogen-fixing rhizobial strains and those coming from bean seeds.</title>
        <authorList>
            <person name="Peralta H."/>
            <person name="Aguilar-Vera A."/>
            <person name="Diaz R."/>
            <person name="Mora Y."/>
            <person name="Martinez-Batallar G."/>
            <person name="Salazar E."/>
            <person name="Vargas-Lagunas C."/>
            <person name="Encarnacion S."/>
            <person name="Girard L."/>
            <person name="Mora J."/>
        </authorList>
    </citation>
    <scope>NUCLEOTIDE SEQUENCE [LARGE SCALE GENOMIC DNA]</scope>
    <source>
        <strain evidence="1 2">CFNEI 73</strain>
        <plasmid evidence="1 2">C</plasmid>
    </source>
</reference>
<organism evidence="1 2">
    <name type="scientific">Sinorhizobium americanum</name>
    <dbReference type="NCBI Taxonomy" id="194963"/>
    <lineage>
        <taxon>Bacteria</taxon>
        <taxon>Pseudomonadati</taxon>
        <taxon>Pseudomonadota</taxon>
        <taxon>Alphaproteobacteria</taxon>
        <taxon>Hyphomicrobiales</taxon>
        <taxon>Rhizobiaceae</taxon>
        <taxon>Sinorhizobium/Ensifer group</taxon>
        <taxon>Sinorhizobium</taxon>
    </lineage>
</organism>
<dbReference type="RefSeq" id="WP_064252903.1">
    <property type="nucleotide sequence ID" value="NZ_CP013110.1"/>
</dbReference>
<protein>
    <submittedName>
        <fullName evidence="1">Uncharacterized protein</fullName>
    </submittedName>
</protein>
<dbReference type="Proteomes" id="UP000182306">
    <property type="component" value="Plasmid C"/>
</dbReference>
<name>A0A1L3M005_9HYPH</name>
<evidence type="ECO:0000313" key="1">
    <source>
        <dbReference type="EMBL" id="APG95661.1"/>
    </source>
</evidence>
<sequence length="183" mass="19726">MENEDKTLSSPAAGVPASKGWGRRVAIGGLAAVGVVGAVGFAAARSDDFGFGMGRFGIAGHIMHAHMGGGGFMEQRIGSMLDELDATPEQEDKLWDIIDKARTEIRPTFRDFRETREEVIELLGAATVDRAAAEKLRSERIAAIDAASRKMTTALLEAAEVLTPEQRAKLAAHLKERRGRGPW</sequence>